<feature type="region of interest" description="Disordered" evidence="1">
    <location>
        <begin position="128"/>
        <end position="148"/>
    </location>
</feature>
<dbReference type="Proteomes" id="UP001265259">
    <property type="component" value="Unassembled WGS sequence"/>
</dbReference>
<organism evidence="2 3">
    <name type="scientific">Tropicimonas omnivorans</name>
    <dbReference type="NCBI Taxonomy" id="3075590"/>
    <lineage>
        <taxon>Bacteria</taxon>
        <taxon>Pseudomonadati</taxon>
        <taxon>Pseudomonadota</taxon>
        <taxon>Alphaproteobacteria</taxon>
        <taxon>Rhodobacterales</taxon>
        <taxon>Roseobacteraceae</taxon>
        <taxon>Tropicimonas</taxon>
    </lineage>
</organism>
<evidence type="ECO:0000256" key="1">
    <source>
        <dbReference type="SAM" id="MobiDB-lite"/>
    </source>
</evidence>
<proteinExistence type="predicted"/>
<evidence type="ECO:0008006" key="4">
    <source>
        <dbReference type="Google" id="ProtNLM"/>
    </source>
</evidence>
<sequence>MARSSPAFRHCPRSARRGIAPAVWLLSAVACLAILAVGACLAARLASVPTRQTYPGTLLSTAAPLSLELPAGLPPAQILVAGGDDVAAGQTLAVLDRDAIAQELEALRRQRLLDVTLRACLLTPPDEPRSITTTQELVGGPGSELDDETRAGLARIEQECDALKEGGKRRADRIGAAEKALARDIALLDTARRMVLEETDPRDRASRTIALAAKRADLEKRRSALDLARRDADASSQSERGKRIDMLTDRIAEATDRERVLGQYHEAPRLSLPQSGRILRVRQVQGAIGTDDAVPLLDLQPAGSASWRVRLDLPTDDGQGFRIDTPVHVFILGTSAGAQKLSGQVRHLAFIPGKDSIEVEIALDGPSLSELERMPISRGLDGPGRAVSVSVTRTRTTPAKEIGLALSDLGGRVHVGWGRFLPPSLVLSGLASRGALSVGGAP</sequence>
<accession>A0ABU3DHL4</accession>
<name>A0ABU3DHL4_9RHOB</name>
<dbReference type="EMBL" id="JAVRHL010000003">
    <property type="protein sequence ID" value="MDT0683179.1"/>
    <property type="molecule type" value="Genomic_DNA"/>
</dbReference>
<evidence type="ECO:0000313" key="3">
    <source>
        <dbReference type="Proteomes" id="UP001265259"/>
    </source>
</evidence>
<protein>
    <recommendedName>
        <fullName evidence="4">HlyD family efflux transporter periplasmic adaptor subunit</fullName>
    </recommendedName>
</protein>
<evidence type="ECO:0000313" key="2">
    <source>
        <dbReference type="EMBL" id="MDT0683179.1"/>
    </source>
</evidence>
<keyword evidence="3" id="KW-1185">Reference proteome</keyword>
<gene>
    <name evidence="2" type="ORF">RM543_10815</name>
</gene>
<comment type="caution">
    <text evidence="2">The sequence shown here is derived from an EMBL/GenBank/DDBJ whole genome shotgun (WGS) entry which is preliminary data.</text>
</comment>
<dbReference type="PROSITE" id="PS51257">
    <property type="entry name" value="PROKAR_LIPOPROTEIN"/>
    <property type="match status" value="1"/>
</dbReference>
<dbReference type="RefSeq" id="WP_311691487.1">
    <property type="nucleotide sequence ID" value="NZ_JAVRHL010000003.1"/>
</dbReference>
<reference evidence="2 3" key="1">
    <citation type="submission" date="2023-09" db="EMBL/GenBank/DDBJ databases">
        <authorList>
            <person name="Rey-Velasco X."/>
        </authorList>
    </citation>
    <scope>NUCLEOTIDE SEQUENCE [LARGE SCALE GENOMIC DNA]</scope>
    <source>
        <strain evidence="2 3">F158</strain>
    </source>
</reference>